<protein>
    <submittedName>
        <fullName evidence="2">Uncharacterized protein</fullName>
    </submittedName>
</protein>
<dbReference type="Gene3D" id="3.20.20.80">
    <property type="entry name" value="Glycosidases"/>
    <property type="match status" value="1"/>
</dbReference>
<dbReference type="RefSeq" id="WP_179789034.1">
    <property type="nucleotide sequence ID" value="NZ_BAAARR010000001.1"/>
</dbReference>
<feature type="region of interest" description="Disordered" evidence="1">
    <location>
        <begin position="249"/>
        <end position="271"/>
    </location>
</feature>
<dbReference type="InterPro" id="IPR017853">
    <property type="entry name" value="GH"/>
</dbReference>
<keyword evidence="3" id="KW-1185">Reference proteome</keyword>
<evidence type="ECO:0000313" key="2">
    <source>
        <dbReference type="EMBL" id="NYH91456.1"/>
    </source>
</evidence>
<dbReference type="SUPFAM" id="SSF51445">
    <property type="entry name" value="(Trans)glycosidases"/>
    <property type="match status" value="1"/>
</dbReference>
<evidence type="ECO:0000313" key="3">
    <source>
        <dbReference type="Proteomes" id="UP000579605"/>
    </source>
</evidence>
<sequence length="716" mass="77914">MLGGIGFAAGFAAAPVRPAVAARAALVSGAEVVVRNDSVGRGMSLVGYNTGHYLPGSNTSAWVAYSRINAARFFASFTEWAPDEAFDDGSGIATVGDFDARRAELRTDPEGNAFIRWDLLEDLFEHHTYANTNHYRLNYQVGELRRLGVTPILEAAELAWNRPWSGLWLQWQKHYAFSYHLARHFDVERYNFVNEPDHPSAAGDLVDQAVYVRGLQIASDAIRSAIADVNDRYGKRLRATVQAPVITHASSSSGDDHMDADHDADHRDDTTGWGEVSLRNLRTDYHGEQVDQDLFDVFDTHQYNKQAPTYEYEIDMMRAKMAAYTPTGVALPIVYSEFNRRNTGAFETSGDDVETPAILTDLARIWAAGCAGGVEGMIAFKFQNTVRSNGIPYGTGFYYVADEGAYDIRGATKAAEVNRMFARGFAGDKELLTVTADDGRTVLAAHDPAGGRTYLWLPHPPGVPTAPVTLDLRDLPEARPGGEVLVEEVGPAYSGGVVERLGLPPSGRLTLRQPADSVWLVSLSAPGPRVSVFADVDASVRRDGDPAESEAELEAELGVCLVPDGTPGAQVSYLEFDLRGARPGGRTPRHALLELFGSTDDGRPLTFMAYALSDTSWSGEDLTWATAPHLDPVHCRPSDVGTAVFPAGQLTAPGTPGSVRLEVSDSLRYAVDGRLGFLLIRDRRRAEDVADDGRRAVLSGRRSADRTARPRLVLSD</sequence>
<evidence type="ECO:0000256" key="1">
    <source>
        <dbReference type="SAM" id="MobiDB-lite"/>
    </source>
</evidence>
<dbReference type="EMBL" id="JACBZH010000001">
    <property type="protein sequence ID" value="NYH91456.1"/>
    <property type="molecule type" value="Genomic_DNA"/>
</dbReference>
<proteinExistence type="predicted"/>
<organism evidence="2 3">
    <name type="scientific">Actinopolymorpha rutila</name>
    <dbReference type="NCBI Taxonomy" id="446787"/>
    <lineage>
        <taxon>Bacteria</taxon>
        <taxon>Bacillati</taxon>
        <taxon>Actinomycetota</taxon>
        <taxon>Actinomycetes</taxon>
        <taxon>Propionibacteriales</taxon>
        <taxon>Actinopolymorphaceae</taxon>
        <taxon>Actinopolymorpha</taxon>
    </lineage>
</organism>
<dbReference type="Proteomes" id="UP000579605">
    <property type="component" value="Unassembled WGS sequence"/>
</dbReference>
<gene>
    <name evidence="2" type="ORF">F4554_004094</name>
</gene>
<name>A0A852ZS62_9ACTN</name>
<dbReference type="AlphaFoldDB" id="A0A852ZS62"/>
<accession>A0A852ZS62</accession>
<feature type="compositionally biased region" description="Basic and acidic residues" evidence="1">
    <location>
        <begin position="254"/>
        <end position="270"/>
    </location>
</feature>
<reference evidence="2 3" key="1">
    <citation type="submission" date="2020-07" db="EMBL/GenBank/DDBJ databases">
        <title>Sequencing the genomes of 1000 actinobacteria strains.</title>
        <authorList>
            <person name="Klenk H.-P."/>
        </authorList>
    </citation>
    <scope>NUCLEOTIDE SEQUENCE [LARGE SCALE GENOMIC DNA]</scope>
    <source>
        <strain evidence="2 3">DSM 18448</strain>
    </source>
</reference>
<comment type="caution">
    <text evidence="2">The sequence shown here is derived from an EMBL/GenBank/DDBJ whole genome shotgun (WGS) entry which is preliminary data.</text>
</comment>